<name>A0ABV5AY10_9BACL</name>
<keyword evidence="16" id="KW-1185">Reference proteome</keyword>
<protein>
    <recommendedName>
        <fullName evidence="4">serine-type D-Ala-D-Ala carboxypeptidase</fullName>
        <ecNumber evidence="4">3.4.16.4</ecNumber>
    </recommendedName>
</protein>
<dbReference type="EC" id="3.4.16.4" evidence="4"/>
<dbReference type="PANTHER" id="PTHR21581">
    <property type="entry name" value="D-ALANYL-D-ALANINE CARBOXYPEPTIDASE"/>
    <property type="match status" value="1"/>
</dbReference>
<evidence type="ECO:0000256" key="10">
    <source>
        <dbReference type="ARBA" id="ARBA00022984"/>
    </source>
</evidence>
<evidence type="ECO:0000313" key="15">
    <source>
        <dbReference type="EMBL" id="MFB5269101.1"/>
    </source>
</evidence>
<dbReference type="PANTHER" id="PTHR21581:SF11">
    <property type="entry name" value="D-ALANYL-D-ALANINE CARBOXYPEPTIDASE DACA"/>
    <property type="match status" value="1"/>
</dbReference>
<organism evidence="15 16">
    <name type="scientific">Paenibacillus enshidis</name>
    <dbReference type="NCBI Taxonomy" id="1458439"/>
    <lineage>
        <taxon>Bacteria</taxon>
        <taxon>Bacillati</taxon>
        <taxon>Bacillota</taxon>
        <taxon>Bacilli</taxon>
        <taxon>Bacillales</taxon>
        <taxon>Paenibacillaceae</taxon>
        <taxon>Paenibacillus</taxon>
    </lineage>
</organism>
<dbReference type="Pfam" id="PF07943">
    <property type="entry name" value="PBP5_C"/>
    <property type="match status" value="1"/>
</dbReference>
<sequence length="458" mass="50167">MKNSSKWKKKSGLLKKSIAAVVLFNMMYMTALPAVSSLDPMVITSAAGAKTEIVGTSGIKTPDLALSSAILIEASTGQVLLSMNPDEPLPPASMTKMMTEYIVAEEVKQGKIKWDDVVEVSENAAKSVGSRIFLAQGDKHTVKDLYIAMAVGSANDATVALAEYVASSEQNFVQMMNETAQRMGMKDSYFINSTGLDKADMPKKFQPDTDRETVMTARDVATLAGYIVRDHPDYTQFTTLQNYKFRPTDKDPIVNWNWMLESNKSITNFKAYAYEGLNGMKTGHTAAAKYCFAGTAVRDGMTLISVVMGADNEPARFTETRKVLDYGFNNFKLQQVVAPKAELDDLKTVPVTKGKETEVPVVTKDAVTFVVPKNAANAKITHKTNVTPAAELVAPLKQGDKVGTVTYSYKADGMKQPQEKTVELITAANVEEAGWFKMFFRAIGSFFADLFGNIKNLF</sequence>
<evidence type="ECO:0000259" key="14">
    <source>
        <dbReference type="SMART" id="SM00936"/>
    </source>
</evidence>
<dbReference type="SUPFAM" id="SSF69189">
    <property type="entry name" value="Penicillin-binding protein associated domain"/>
    <property type="match status" value="1"/>
</dbReference>
<accession>A0ABV5AY10</accession>
<evidence type="ECO:0000256" key="12">
    <source>
        <dbReference type="ARBA" id="ARBA00034000"/>
    </source>
</evidence>
<evidence type="ECO:0000256" key="3">
    <source>
        <dbReference type="ARBA" id="ARBA00007164"/>
    </source>
</evidence>
<comment type="pathway">
    <text evidence="2">Cell wall biogenesis; peptidoglycan biosynthesis.</text>
</comment>
<dbReference type="EMBL" id="JBHHMI010000025">
    <property type="protein sequence ID" value="MFB5269101.1"/>
    <property type="molecule type" value="Genomic_DNA"/>
</dbReference>
<dbReference type="SMART" id="SM00936">
    <property type="entry name" value="PBP5_C"/>
    <property type="match status" value="1"/>
</dbReference>
<comment type="function">
    <text evidence="1">Removes C-terminal D-alanyl residues from sugar-peptide cell wall precursors.</text>
</comment>
<gene>
    <name evidence="15" type="ORF">ACE41H_20255</name>
</gene>
<dbReference type="InterPro" id="IPR037167">
    <property type="entry name" value="Peptidase_S11_C_sf"/>
</dbReference>
<keyword evidence="6" id="KW-0645">Protease</keyword>
<dbReference type="GO" id="GO:0004180">
    <property type="term" value="F:carboxypeptidase activity"/>
    <property type="evidence" value="ECO:0007669"/>
    <property type="project" value="UniProtKB-KW"/>
</dbReference>
<dbReference type="InterPro" id="IPR015956">
    <property type="entry name" value="Peniciliin-bd_prot_C_sf"/>
</dbReference>
<dbReference type="RefSeq" id="WP_375357377.1">
    <property type="nucleotide sequence ID" value="NZ_JBHHMI010000025.1"/>
</dbReference>
<evidence type="ECO:0000256" key="2">
    <source>
        <dbReference type="ARBA" id="ARBA00004752"/>
    </source>
</evidence>
<dbReference type="PRINTS" id="PR00725">
    <property type="entry name" value="DADACBPTASE1"/>
</dbReference>
<dbReference type="Gene3D" id="2.60.410.10">
    <property type="entry name" value="D-Ala-D-Ala carboxypeptidase, C-terminal domain"/>
    <property type="match status" value="1"/>
</dbReference>
<dbReference type="Proteomes" id="UP001580346">
    <property type="component" value="Unassembled WGS sequence"/>
</dbReference>
<evidence type="ECO:0000256" key="9">
    <source>
        <dbReference type="ARBA" id="ARBA00022960"/>
    </source>
</evidence>
<keyword evidence="5 15" id="KW-0121">Carboxypeptidase</keyword>
<evidence type="ECO:0000256" key="11">
    <source>
        <dbReference type="ARBA" id="ARBA00023316"/>
    </source>
</evidence>
<dbReference type="SUPFAM" id="SSF56601">
    <property type="entry name" value="beta-lactamase/transpeptidase-like"/>
    <property type="match status" value="1"/>
</dbReference>
<dbReference type="InterPro" id="IPR012338">
    <property type="entry name" value="Beta-lactam/transpept-like"/>
</dbReference>
<dbReference type="InterPro" id="IPR018044">
    <property type="entry name" value="Peptidase_S11"/>
</dbReference>
<comment type="catalytic activity">
    <reaction evidence="12">
        <text>Preferential cleavage: (Ac)2-L-Lys-D-Ala-|-D-Ala. Also transpeptidation of peptidyl-alanyl moieties that are N-acyl substituents of D-alanine.</text>
        <dbReference type="EC" id="3.4.16.4"/>
    </reaction>
</comment>
<keyword evidence="8 15" id="KW-0378">Hydrolase</keyword>
<feature type="domain" description="Peptidase S11 D-Ala-D-Ala carboxypeptidase A C-terminal" evidence="14">
    <location>
        <begin position="331"/>
        <end position="432"/>
    </location>
</feature>
<evidence type="ECO:0000256" key="4">
    <source>
        <dbReference type="ARBA" id="ARBA00012448"/>
    </source>
</evidence>
<evidence type="ECO:0000256" key="13">
    <source>
        <dbReference type="RuleBase" id="RU004016"/>
    </source>
</evidence>
<keyword evidence="9" id="KW-0133">Cell shape</keyword>
<keyword evidence="11" id="KW-0961">Cell wall biogenesis/degradation</keyword>
<dbReference type="Gene3D" id="3.40.710.10">
    <property type="entry name" value="DD-peptidase/beta-lactamase superfamily"/>
    <property type="match status" value="1"/>
</dbReference>
<comment type="similarity">
    <text evidence="3 13">Belongs to the peptidase S11 family.</text>
</comment>
<dbReference type="InterPro" id="IPR001967">
    <property type="entry name" value="Peptidase_S11_N"/>
</dbReference>
<evidence type="ECO:0000256" key="7">
    <source>
        <dbReference type="ARBA" id="ARBA00022729"/>
    </source>
</evidence>
<evidence type="ECO:0000256" key="6">
    <source>
        <dbReference type="ARBA" id="ARBA00022670"/>
    </source>
</evidence>
<dbReference type="Pfam" id="PF00768">
    <property type="entry name" value="Peptidase_S11"/>
    <property type="match status" value="1"/>
</dbReference>
<comment type="caution">
    <text evidence="15">The sequence shown here is derived from an EMBL/GenBank/DDBJ whole genome shotgun (WGS) entry which is preliminary data.</text>
</comment>
<keyword evidence="7" id="KW-0732">Signal</keyword>
<evidence type="ECO:0000256" key="8">
    <source>
        <dbReference type="ARBA" id="ARBA00022801"/>
    </source>
</evidence>
<evidence type="ECO:0000256" key="5">
    <source>
        <dbReference type="ARBA" id="ARBA00022645"/>
    </source>
</evidence>
<evidence type="ECO:0000313" key="16">
    <source>
        <dbReference type="Proteomes" id="UP001580346"/>
    </source>
</evidence>
<proteinExistence type="inferred from homology"/>
<keyword evidence="10" id="KW-0573">Peptidoglycan synthesis</keyword>
<reference evidence="15 16" key="1">
    <citation type="submission" date="2024-09" db="EMBL/GenBank/DDBJ databases">
        <title>Paenibacillus zeirhizospherea sp. nov., isolated from surface of the maize (Zea mays) roots in a horticulture field, Hungary.</title>
        <authorList>
            <person name="Marton D."/>
            <person name="Farkas M."/>
            <person name="Bedics A."/>
            <person name="Toth E."/>
            <person name="Tancsics A."/>
            <person name="Boka K."/>
            <person name="Maroti G."/>
            <person name="Kriszt B."/>
            <person name="Cserhati M."/>
        </authorList>
    </citation>
    <scope>NUCLEOTIDE SEQUENCE [LARGE SCALE GENOMIC DNA]</scope>
    <source>
        <strain evidence="15 16">KCTC 33519</strain>
    </source>
</reference>
<evidence type="ECO:0000256" key="1">
    <source>
        <dbReference type="ARBA" id="ARBA00003217"/>
    </source>
</evidence>
<dbReference type="InterPro" id="IPR012907">
    <property type="entry name" value="Peptidase_S11_C"/>
</dbReference>